<dbReference type="AlphaFoldDB" id="A0A2M9ZNU6"/>
<dbReference type="EMBL" id="NPDZ01000004">
    <property type="protein sequence ID" value="PJZ73661.1"/>
    <property type="molecule type" value="Genomic_DNA"/>
</dbReference>
<comment type="caution">
    <text evidence="2">The sequence shown here is derived from an EMBL/GenBank/DDBJ whole genome shotgun (WGS) entry which is preliminary data.</text>
</comment>
<sequence length="443" mass="50870">MKQTLLGLLLFFFWTCSLPESSPEFKSSQKNVREVGRNFEVDVKKRIEALTKESPLQDYLELGVSNQPEVAAAYYEWKGSYFKSKVESSLEDPRLTFQADIKTMVMSFMPGLMFDIFGPGKRVLRRDVSLAEADANYYRFRRTVLNALHSLFEIYYRYHMISRKIAIHQTTLRILGDVEKISRAGFEVGRLTLIDALRSQVEQSRIKLEIRNLEDSKNPLLSAWSASLGLDPQKDKSTMPDYTFSRSEFFESAQIYEVAFENNPSLKQMEAELKMAEKALELANKSKVPDFAVGLMTDFAVRPTMFRPVGFVTLPIWREKIEAMIESAASAKEGAKSKYKKESIQLAVDFAEKLYSYREIERGLNSLKIDFLPKLEKTLEVGLSGYSANKIDFITLLTIQREVLELQISEVELEVEREILIAEIKHLLMGIPLGKIDERVLRQ</sequence>
<name>A0A2M9ZNU6_9LEPT</name>
<evidence type="ECO:0000313" key="4">
    <source>
        <dbReference type="Proteomes" id="UP000231990"/>
    </source>
</evidence>
<evidence type="ECO:0000313" key="2">
    <source>
        <dbReference type="EMBL" id="PJZ73661.1"/>
    </source>
</evidence>
<evidence type="ECO:0000313" key="1">
    <source>
        <dbReference type="EMBL" id="PJZ69674.1"/>
    </source>
</evidence>
<dbReference type="Gene3D" id="1.20.1600.10">
    <property type="entry name" value="Outer membrane efflux proteins (OEP)"/>
    <property type="match status" value="1"/>
</dbReference>
<dbReference type="RefSeq" id="WP_100713957.1">
    <property type="nucleotide sequence ID" value="NZ_NPDY01000008.1"/>
</dbReference>
<gene>
    <name evidence="1" type="ORF">CH360_10400</name>
    <name evidence="2" type="ORF">CH373_09255</name>
</gene>
<proteinExistence type="predicted"/>
<dbReference type="GO" id="GO:0015562">
    <property type="term" value="F:efflux transmembrane transporter activity"/>
    <property type="evidence" value="ECO:0007669"/>
    <property type="project" value="InterPro"/>
</dbReference>
<dbReference type="SUPFAM" id="SSF56954">
    <property type="entry name" value="Outer membrane efflux proteins (OEP)"/>
    <property type="match status" value="1"/>
</dbReference>
<dbReference type="PANTHER" id="PTHR30203">
    <property type="entry name" value="OUTER MEMBRANE CATION EFFLUX PROTEIN"/>
    <property type="match status" value="1"/>
</dbReference>
<evidence type="ECO:0008006" key="5">
    <source>
        <dbReference type="Google" id="ProtNLM"/>
    </source>
</evidence>
<dbReference type="PANTHER" id="PTHR30203:SF24">
    <property type="entry name" value="BLR4935 PROTEIN"/>
    <property type="match status" value="1"/>
</dbReference>
<dbReference type="Proteomes" id="UP000231990">
    <property type="component" value="Unassembled WGS sequence"/>
</dbReference>
<dbReference type="Proteomes" id="UP000231962">
    <property type="component" value="Unassembled WGS sequence"/>
</dbReference>
<protein>
    <recommendedName>
        <fullName evidence="5">Channel protein TolC</fullName>
    </recommendedName>
</protein>
<accession>A0A2M9ZNU6</accession>
<dbReference type="OrthoDB" id="190453at2"/>
<evidence type="ECO:0000313" key="3">
    <source>
        <dbReference type="Proteomes" id="UP000231962"/>
    </source>
</evidence>
<keyword evidence="3" id="KW-1185">Reference proteome</keyword>
<dbReference type="InterPro" id="IPR010131">
    <property type="entry name" value="MdtP/NodT-like"/>
</dbReference>
<dbReference type="EMBL" id="NPDY01000008">
    <property type="protein sequence ID" value="PJZ69674.1"/>
    <property type="molecule type" value="Genomic_DNA"/>
</dbReference>
<organism evidence="2 4">
    <name type="scientific">Leptospira perolatii</name>
    <dbReference type="NCBI Taxonomy" id="2023191"/>
    <lineage>
        <taxon>Bacteria</taxon>
        <taxon>Pseudomonadati</taxon>
        <taxon>Spirochaetota</taxon>
        <taxon>Spirochaetia</taxon>
        <taxon>Leptospirales</taxon>
        <taxon>Leptospiraceae</taxon>
        <taxon>Leptospira</taxon>
    </lineage>
</organism>
<reference evidence="3 4" key="1">
    <citation type="submission" date="2017-07" db="EMBL/GenBank/DDBJ databases">
        <title>Leptospira spp. isolated from tropical soils.</title>
        <authorList>
            <person name="Thibeaux R."/>
            <person name="Iraola G."/>
            <person name="Ferres I."/>
            <person name="Bierque E."/>
            <person name="Girault D."/>
            <person name="Soupe-Gilbert M.-E."/>
            <person name="Picardeau M."/>
            <person name="Goarant C."/>
        </authorList>
    </citation>
    <scope>NUCLEOTIDE SEQUENCE [LARGE SCALE GENOMIC DNA]</scope>
    <source>
        <strain evidence="2 4">FH1-B-B1</strain>
        <strain evidence="1 3">FH1-B-C1</strain>
    </source>
</reference>